<evidence type="ECO:0000313" key="6">
    <source>
        <dbReference type="EMBL" id="KAL1400272.1"/>
    </source>
</evidence>
<evidence type="ECO:0000256" key="5">
    <source>
        <dbReference type="SAM" id="Phobius"/>
    </source>
</evidence>
<evidence type="ECO:0000256" key="3">
    <source>
        <dbReference type="ARBA" id="ARBA00022946"/>
    </source>
</evidence>
<proteinExistence type="inferred from homology"/>
<comment type="caution">
    <text evidence="6">The sequence shown here is derived from an EMBL/GenBank/DDBJ whole genome shotgun (WGS) entry which is preliminary data.</text>
</comment>
<evidence type="ECO:0008006" key="8">
    <source>
        <dbReference type="Google" id="ProtNLM"/>
    </source>
</evidence>
<comment type="similarity">
    <text evidence="2">Belongs to the PET117 family.</text>
</comment>
<evidence type="ECO:0000313" key="7">
    <source>
        <dbReference type="Proteomes" id="UP001562425"/>
    </source>
</evidence>
<gene>
    <name evidence="6" type="ORF">pipiens_002088</name>
</gene>
<protein>
    <recommendedName>
        <fullName evidence="8">PET117 polypeptide</fullName>
    </recommendedName>
</protein>
<accession>A0ABD1DKL2</accession>
<dbReference type="GO" id="GO:0005739">
    <property type="term" value="C:mitochondrion"/>
    <property type="evidence" value="ECO:0007669"/>
    <property type="project" value="UniProtKB-SubCell"/>
</dbReference>
<keyword evidence="7" id="KW-1185">Reference proteome</keyword>
<dbReference type="EMBL" id="JBEHCU010005300">
    <property type="protein sequence ID" value="KAL1400272.1"/>
    <property type="molecule type" value="Genomic_DNA"/>
</dbReference>
<evidence type="ECO:0000256" key="2">
    <source>
        <dbReference type="ARBA" id="ARBA00008197"/>
    </source>
</evidence>
<keyword evidence="5" id="KW-0472">Membrane</keyword>
<evidence type="ECO:0000256" key="1">
    <source>
        <dbReference type="ARBA" id="ARBA00004173"/>
    </source>
</evidence>
<keyword evidence="5" id="KW-0812">Transmembrane</keyword>
<reference evidence="6 7" key="1">
    <citation type="submission" date="2024-05" db="EMBL/GenBank/DDBJ databases">
        <title>Culex pipiens pipiens assembly and annotation.</title>
        <authorList>
            <person name="Alout H."/>
            <person name="Durand T."/>
        </authorList>
    </citation>
    <scope>NUCLEOTIDE SEQUENCE [LARGE SCALE GENOMIC DNA]</scope>
    <source>
        <strain evidence="6">HA-2024</strain>
        <tissue evidence="6">Whole body</tissue>
    </source>
</reference>
<keyword evidence="3" id="KW-0809">Transit peptide</keyword>
<keyword evidence="5" id="KW-1133">Transmembrane helix</keyword>
<dbReference type="Pfam" id="PF15786">
    <property type="entry name" value="PET117"/>
    <property type="match status" value="1"/>
</dbReference>
<feature type="transmembrane region" description="Helical" evidence="5">
    <location>
        <begin position="6"/>
        <end position="25"/>
    </location>
</feature>
<dbReference type="InterPro" id="IPR031568">
    <property type="entry name" value="Pet117"/>
</dbReference>
<name>A0ABD1DKL2_CULPP</name>
<dbReference type="PANTHER" id="PTHR28163">
    <property type="entry name" value="PROTEIN PET117 HOMOLOG, MITOCHONDRIAL"/>
    <property type="match status" value="1"/>
</dbReference>
<dbReference type="AlphaFoldDB" id="A0ABD1DKL2"/>
<evidence type="ECO:0000256" key="4">
    <source>
        <dbReference type="ARBA" id="ARBA00023128"/>
    </source>
</evidence>
<organism evidence="6 7">
    <name type="scientific">Culex pipiens pipiens</name>
    <name type="common">Northern house mosquito</name>
    <dbReference type="NCBI Taxonomy" id="38569"/>
    <lineage>
        <taxon>Eukaryota</taxon>
        <taxon>Metazoa</taxon>
        <taxon>Ecdysozoa</taxon>
        <taxon>Arthropoda</taxon>
        <taxon>Hexapoda</taxon>
        <taxon>Insecta</taxon>
        <taxon>Pterygota</taxon>
        <taxon>Neoptera</taxon>
        <taxon>Endopterygota</taxon>
        <taxon>Diptera</taxon>
        <taxon>Nematocera</taxon>
        <taxon>Culicoidea</taxon>
        <taxon>Culicidae</taxon>
        <taxon>Culicinae</taxon>
        <taxon>Culicini</taxon>
        <taxon>Culex</taxon>
        <taxon>Culex</taxon>
    </lineage>
</organism>
<dbReference type="Proteomes" id="UP001562425">
    <property type="component" value="Unassembled WGS sequence"/>
</dbReference>
<keyword evidence="4" id="KW-0496">Mitochondrion</keyword>
<comment type="subcellular location">
    <subcellularLocation>
        <location evidence="1">Mitochondrion</location>
    </subcellularLocation>
</comment>
<sequence length="82" mass="9274">MSATSKVVFLGACVVSLGTIGYVHYRQTSDRAKLHEGVIRDIQRQQQRKIENIYNLQQQNELTKQLKQELESREQQAAAGGS</sequence>
<dbReference type="PANTHER" id="PTHR28163:SF1">
    <property type="entry name" value="PROTEIN PET117 HOMOLOG, MITOCHONDRIAL"/>
    <property type="match status" value="1"/>
</dbReference>